<gene>
    <name evidence="2" type="ORF">CAEBREN_14921</name>
</gene>
<evidence type="ECO:0000313" key="3">
    <source>
        <dbReference type="Proteomes" id="UP000008068"/>
    </source>
</evidence>
<feature type="transmembrane region" description="Helical" evidence="1">
    <location>
        <begin position="12"/>
        <end position="35"/>
    </location>
</feature>
<sequence>MPRNRLQRSNFLCILIGIVIFVIIFVVAGSLALYWCSEEEVEEPDVPPSNLVELPDCQCPPFKLMDQDDIRKNTRGQYLRNLQTWNPIIEHNTEYPCWFNIECQAVPGVSSYFTILFRSNGNPIYINRVINNQSTFVPQPREIGDFKCAQHTDGSYQWHFHNYPMTDVGFACQADVDSCHCPHIETEDPKGVGVQRRFREAPDQCYLYTAYCDTDDYYDVYVPFLYSKHTVIYNGPDKHNTFYDDLICIKEDSNVFNWYYSNKKLEDVDIKCGTIAEEFRIERVCSCEPFTVISKIEKLAKYKHSRVWRYIGQELGENSWKEDGKFNITCDEGFTGVVFSDNYDPIVLSGNYITCAYNPLSNDLHMWVVDSIRVINPAGGCFKKL</sequence>
<keyword evidence="1" id="KW-0812">Transmembrane</keyword>
<organism evidence="3">
    <name type="scientific">Caenorhabditis brenneri</name>
    <name type="common">Nematode worm</name>
    <dbReference type="NCBI Taxonomy" id="135651"/>
    <lineage>
        <taxon>Eukaryota</taxon>
        <taxon>Metazoa</taxon>
        <taxon>Ecdysozoa</taxon>
        <taxon>Nematoda</taxon>
        <taxon>Chromadorea</taxon>
        <taxon>Rhabditida</taxon>
        <taxon>Rhabditina</taxon>
        <taxon>Rhabditomorpha</taxon>
        <taxon>Rhabditoidea</taxon>
        <taxon>Rhabditidae</taxon>
        <taxon>Peloderinae</taxon>
        <taxon>Caenorhabditis</taxon>
    </lineage>
</organism>
<dbReference type="eggNOG" id="ENOG502R17Q">
    <property type="taxonomic scope" value="Eukaryota"/>
</dbReference>
<dbReference type="Proteomes" id="UP000008068">
    <property type="component" value="Unassembled WGS sequence"/>
</dbReference>
<dbReference type="EMBL" id="GL379873">
    <property type="protein sequence ID" value="EGT58940.1"/>
    <property type="molecule type" value="Genomic_DNA"/>
</dbReference>
<evidence type="ECO:0000256" key="1">
    <source>
        <dbReference type="SAM" id="Phobius"/>
    </source>
</evidence>
<dbReference type="HOGENOM" id="CLU_066506_0_0_1"/>
<dbReference type="InParanoid" id="G0NEJ7"/>
<evidence type="ECO:0000313" key="2">
    <source>
        <dbReference type="EMBL" id="EGT58940.1"/>
    </source>
</evidence>
<protein>
    <submittedName>
        <fullName evidence="2">Uncharacterized protein</fullName>
    </submittedName>
</protein>
<name>G0NEJ7_CAEBE</name>
<accession>G0NEJ7</accession>
<reference evidence="3" key="1">
    <citation type="submission" date="2011-07" db="EMBL/GenBank/DDBJ databases">
        <authorList>
            <consortium name="Caenorhabditis brenneri Sequencing and Analysis Consortium"/>
            <person name="Wilson R.K."/>
        </authorList>
    </citation>
    <scope>NUCLEOTIDE SEQUENCE [LARGE SCALE GENOMIC DNA]</scope>
    <source>
        <strain evidence="3">PB2801</strain>
    </source>
</reference>
<dbReference type="AlphaFoldDB" id="G0NEJ7"/>
<keyword evidence="3" id="KW-1185">Reference proteome</keyword>
<dbReference type="OrthoDB" id="5868606at2759"/>
<keyword evidence="1" id="KW-1133">Transmembrane helix</keyword>
<keyword evidence="1" id="KW-0472">Membrane</keyword>
<proteinExistence type="predicted"/>